<dbReference type="Pfam" id="PF01925">
    <property type="entry name" value="TauE"/>
    <property type="match status" value="1"/>
</dbReference>
<feature type="transmembrane region" description="Helical" evidence="5">
    <location>
        <begin position="273"/>
        <end position="293"/>
    </location>
</feature>
<dbReference type="PANTHER" id="PTHR31154">
    <property type="entry name" value="MEMBRANE TRANSPORTER PROTEIN"/>
    <property type="match status" value="1"/>
</dbReference>
<proteinExistence type="inferred from homology"/>
<keyword evidence="4 5" id="KW-0472">Membrane</keyword>
<dbReference type="Proteomes" id="UP000473278">
    <property type="component" value="Unassembled WGS sequence"/>
</dbReference>
<comment type="subcellular location">
    <subcellularLocation>
        <location evidence="5">Cell membrane</location>
        <topology evidence="5">Multi-pass membrane protein</topology>
    </subcellularLocation>
    <subcellularLocation>
        <location evidence="1">Membrane</location>
        <topology evidence="1">Multi-pass membrane protein</topology>
    </subcellularLocation>
</comment>
<keyword evidence="7" id="KW-1185">Reference proteome</keyword>
<evidence type="ECO:0000313" key="7">
    <source>
        <dbReference type="Proteomes" id="UP000473278"/>
    </source>
</evidence>
<feature type="transmembrane region" description="Helical" evidence="5">
    <location>
        <begin position="108"/>
        <end position="131"/>
    </location>
</feature>
<dbReference type="InterPro" id="IPR002781">
    <property type="entry name" value="TM_pro_TauE-like"/>
</dbReference>
<evidence type="ECO:0000256" key="1">
    <source>
        <dbReference type="ARBA" id="ARBA00004141"/>
    </source>
</evidence>
<dbReference type="AlphaFoldDB" id="A0A6M1T047"/>
<evidence type="ECO:0000313" key="6">
    <source>
        <dbReference type="EMBL" id="NGP78048.1"/>
    </source>
</evidence>
<dbReference type="PANTHER" id="PTHR31154:SF4">
    <property type="entry name" value="MEMBRANE TRANSPORTER PROTEIN"/>
    <property type="match status" value="1"/>
</dbReference>
<comment type="similarity">
    <text evidence="5">Belongs to the 4-toluene sulfonate uptake permease (TSUP) (TC 2.A.102) family.</text>
</comment>
<feature type="transmembrane region" description="Helical" evidence="5">
    <location>
        <begin position="299"/>
        <end position="317"/>
    </location>
</feature>
<keyword evidence="5" id="KW-1003">Cell membrane</keyword>
<feature type="transmembrane region" description="Helical" evidence="5">
    <location>
        <begin position="177"/>
        <end position="205"/>
    </location>
</feature>
<accession>A0A6M1T047</accession>
<sequence length="329" mass="36131">MKLDKRTLLIFGLPVLLVYLVWVSYMNLSESWVLFLRDWYMTVTMIFGSFIAGASSEGGGAIAYPVMTLGFQIAPDVARNFSLAIQSIGMTAATLWIVAKRITIEKTYLWLAMSGGTLGIILATFFIVPLVSPAYAKMVFVSFWLSFGIALFVINHIRKRDTVTSLSSLNGRQKAELFFIGMLGGILSAIFGNGIDICTFAFVTLKYNLSEKIATPTSVILMASNAVVGTLLHFFILQDMQQEAIDFWLVCIPVVMLGAPFGAYFVNKIKRLAIAYLLYLIIIVQFVAAILIIQPSGVLIGVSAMTFVAGMVIFFVLTDGFKESNPPGQ</sequence>
<comment type="caution">
    <text evidence="6">The sequence shown here is derived from an EMBL/GenBank/DDBJ whole genome shotgun (WGS) entry which is preliminary data.</text>
</comment>
<evidence type="ECO:0000256" key="2">
    <source>
        <dbReference type="ARBA" id="ARBA00022692"/>
    </source>
</evidence>
<dbReference type="RefSeq" id="WP_165143781.1">
    <property type="nucleotide sequence ID" value="NZ_JAALLT010000005.1"/>
</dbReference>
<organism evidence="6 7">
    <name type="scientific">Halalkalibaculum roseum</name>
    <dbReference type="NCBI Taxonomy" id="2709311"/>
    <lineage>
        <taxon>Bacteria</taxon>
        <taxon>Pseudomonadati</taxon>
        <taxon>Balneolota</taxon>
        <taxon>Balneolia</taxon>
        <taxon>Balneolales</taxon>
        <taxon>Balneolaceae</taxon>
        <taxon>Halalkalibaculum</taxon>
    </lineage>
</organism>
<gene>
    <name evidence="6" type="ORF">G3570_15470</name>
</gene>
<evidence type="ECO:0000256" key="5">
    <source>
        <dbReference type="RuleBase" id="RU363041"/>
    </source>
</evidence>
<name>A0A6M1T047_9BACT</name>
<keyword evidence="3 5" id="KW-1133">Transmembrane helix</keyword>
<protein>
    <recommendedName>
        <fullName evidence="5">Probable membrane transporter protein</fullName>
    </recommendedName>
</protein>
<feature type="transmembrane region" description="Helical" evidence="5">
    <location>
        <begin position="247"/>
        <end position="266"/>
    </location>
</feature>
<feature type="transmembrane region" description="Helical" evidence="5">
    <location>
        <begin position="45"/>
        <end position="71"/>
    </location>
</feature>
<evidence type="ECO:0000256" key="3">
    <source>
        <dbReference type="ARBA" id="ARBA00022989"/>
    </source>
</evidence>
<dbReference type="GO" id="GO:0005886">
    <property type="term" value="C:plasma membrane"/>
    <property type="evidence" value="ECO:0007669"/>
    <property type="project" value="UniProtKB-SubCell"/>
</dbReference>
<evidence type="ECO:0000256" key="4">
    <source>
        <dbReference type="ARBA" id="ARBA00023136"/>
    </source>
</evidence>
<feature type="transmembrane region" description="Helical" evidence="5">
    <location>
        <begin position="7"/>
        <end position="25"/>
    </location>
</feature>
<keyword evidence="2 5" id="KW-0812">Transmembrane</keyword>
<reference evidence="6 7" key="1">
    <citation type="submission" date="2020-02" db="EMBL/GenBank/DDBJ databases">
        <title>Balneolaceae bacterium YR4-1, complete genome.</title>
        <authorList>
            <person name="Li Y."/>
            <person name="Wu S."/>
        </authorList>
    </citation>
    <scope>NUCLEOTIDE SEQUENCE [LARGE SCALE GENOMIC DNA]</scope>
    <source>
        <strain evidence="6 7">YR4-1</strain>
    </source>
</reference>
<feature type="transmembrane region" description="Helical" evidence="5">
    <location>
        <begin position="217"/>
        <end position="235"/>
    </location>
</feature>
<dbReference type="EMBL" id="JAALLT010000005">
    <property type="protein sequence ID" value="NGP78048.1"/>
    <property type="molecule type" value="Genomic_DNA"/>
</dbReference>
<feature type="transmembrane region" description="Helical" evidence="5">
    <location>
        <begin position="138"/>
        <end position="157"/>
    </location>
</feature>